<comment type="caution">
    <text evidence="3">The sequence shown here is derived from an EMBL/GenBank/DDBJ whole genome shotgun (WGS) entry which is preliminary data.</text>
</comment>
<evidence type="ECO:0000313" key="3">
    <source>
        <dbReference type="EMBL" id="KAA6354482.1"/>
    </source>
</evidence>
<evidence type="ECO:0000313" key="4">
    <source>
        <dbReference type="Proteomes" id="UP000324800"/>
    </source>
</evidence>
<accession>A0A5J4T939</accession>
<dbReference type="Gene3D" id="1.10.443.10">
    <property type="entry name" value="Intergrase catalytic core"/>
    <property type="match status" value="1"/>
</dbReference>
<organism evidence="3 4">
    <name type="scientific">Streblomastix strix</name>
    <dbReference type="NCBI Taxonomy" id="222440"/>
    <lineage>
        <taxon>Eukaryota</taxon>
        <taxon>Metamonada</taxon>
        <taxon>Preaxostyla</taxon>
        <taxon>Oxymonadida</taxon>
        <taxon>Streblomastigidae</taxon>
        <taxon>Streblomastix</taxon>
    </lineage>
</organism>
<dbReference type="Pfam" id="PF00589">
    <property type="entry name" value="Phage_integrase"/>
    <property type="match status" value="1"/>
</dbReference>
<evidence type="ECO:0000256" key="1">
    <source>
        <dbReference type="ARBA" id="ARBA00023172"/>
    </source>
</evidence>
<keyword evidence="1" id="KW-0233">DNA recombination</keyword>
<dbReference type="GO" id="GO:0015074">
    <property type="term" value="P:DNA integration"/>
    <property type="evidence" value="ECO:0007669"/>
    <property type="project" value="InterPro"/>
</dbReference>
<dbReference type="AlphaFoldDB" id="A0A5J4T939"/>
<feature type="domain" description="Tyr recombinase" evidence="2">
    <location>
        <begin position="1"/>
        <end position="159"/>
    </location>
</feature>
<dbReference type="InterPro" id="IPR002104">
    <property type="entry name" value="Integrase_catalytic"/>
</dbReference>
<dbReference type="GO" id="GO:0006310">
    <property type="term" value="P:DNA recombination"/>
    <property type="evidence" value="ECO:0007669"/>
    <property type="project" value="UniProtKB-KW"/>
</dbReference>
<proteinExistence type="predicted"/>
<gene>
    <name evidence="3" type="ORF">EZS28_049991</name>
</gene>
<dbReference type="SUPFAM" id="SSF56349">
    <property type="entry name" value="DNA breaking-rejoining enzymes"/>
    <property type="match status" value="1"/>
</dbReference>
<protein>
    <recommendedName>
        <fullName evidence="2">Tyr recombinase domain-containing protein</fullName>
    </recommendedName>
</protein>
<evidence type="ECO:0000259" key="2">
    <source>
        <dbReference type="PROSITE" id="PS51898"/>
    </source>
</evidence>
<dbReference type="PROSITE" id="PS51898">
    <property type="entry name" value="TYR_RECOMBINASE"/>
    <property type="match status" value="1"/>
</dbReference>
<dbReference type="Proteomes" id="UP000324800">
    <property type="component" value="Unassembled WGS sequence"/>
</dbReference>
<sequence length="222" mass="25373">MASTARRLAEIVRATLDLDSIKTDTINLNTEVLKVGSCPIIISLHQSEDESLCPVQWFKRWWNYQESRSDSGKIVWWNDAKGRTATPEYCSRLIKQVLAAVGISAKLRITQLRSASITKVINLGAPAHAINAWSIHSDTAKTLQRYYYKSNNSLVTQMVLRTRQVNCYFQLRAFNTTRLTTELNTSNEIDMEVRDVTTKVQTRRMAKEAENAMIKARHKSHK</sequence>
<dbReference type="InterPro" id="IPR011010">
    <property type="entry name" value="DNA_brk_join_enz"/>
</dbReference>
<dbReference type="GO" id="GO:0003677">
    <property type="term" value="F:DNA binding"/>
    <property type="evidence" value="ECO:0007669"/>
    <property type="project" value="InterPro"/>
</dbReference>
<dbReference type="InterPro" id="IPR013762">
    <property type="entry name" value="Integrase-like_cat_sf"/>
</dbReference>
<dbReference type="EMBL" id="SNRW01036244">
    <property type="protein sequence ID" value="KAA6354482.1"/>
    <property type="molecule type" value="Genomic_DNA"/>
</dbReference>
<name>A0A5J4T939_9EUKA</name>
<reference evidence="3 4" key="1">
    <citation type="submission" date="2019-03" db="EMBL/GenBank/DDBJ databases">
        <title>Single cell metagenomics reveals metabolic interactions within the superorganism composed of flagellate Streblomastix strix and complex community of Bacteroidetes bacteria on its surface.</title>
        <authorList>
            <person name="Treitli S.C."/>
            <person name="Kolisko M."/>
            <person name="Husnik F."/>
            <person name="Keeling P."/>
            <person name="Hampl V."/>
        </authorList>
    </citation>
    <scope>NUCLEOTIDE SEQUENCE [LARGE SCALE GENOMIC DNA]</scope>
    <source>
        <strain evidence="3">ST1C</strain>
    </source>
</reference>